<sequence>MTSPMTITFDPSAKQGQRITSYAVEYIGDQERLNDEPIRLFNVVREFYAPWGYHFPVGDTIAEETCRRAGIRMPPD</sequence>
<dbReference type="EMBL" id="LAZR01000365">
    <property type="protein sequence ID" value="KKN72307.1"/>
    <property type="molecule type" value="Genomic_DNA"/>
</dbReference>
<organism evidence="1">
    <name type="scientific">marine sediment metagenome</name>
    <dbReference type="NCBI Taxonomy" id="412755"/>
    <lineage>
        <taxon>unclassified sequences</taxon>
        <taxon>metagenomes</taxon>
        <taxon>ecological metagenomes</taxon>
    </lineage>
</organism>
<evidence type="ECO:0000313" key="1">
    <source>
        <dbReference type="EMBL" id="KKN72307.1"/>
    </source>
</evidence>
<comment type="caution">
    <text evidence="1">The sequence shown here is derived from an EMBL/GenBank/DDBJ whole genome shotgun (WGS) entry which is preliminary data.</text>
</comment>
<protein>
    <submittedName>
        <fullName evidence="1">Uncharacterized protein</fullName>
    </submittedName>
</protein>
<dbReference type="AlphaFoldDB" id="A0A0F9TBI8"/>
<accession>A0A0F9TBI8</accession>
<proteinExistence type="predicted"/>
<gene>
    <name evidence="1" type="ORF">LCGC14_0412580</name>
</gene>
<reference evidence="1" key="1">
    <citation type="journal article" date="2015" name="Nature">
        <title>Complex archaea that bridge the gap between prokaryotes and eukaryotes.</title>
        <authorList>
            <person name="Spang A."/>
            <person name="Saw J.H."/>
            <person name="Jorgensen S.L."/>
            <person name="Zaremba-Niedzwiedzka K."/>
            <person name="Martijn J."/>
            <person name="Lind A.E."/>
            <person name="van Eijk R."/>
            <person name="Schleper C."/>
            <person name="Guy L."/>
            <person name="Ettema T.J."/>
        </authorList>
    </citation>
    <scope>NUCLEOTIDE SEQUENCE</scope>
</reference>
<name>A0A0F9TBI8_9ZZZZ</name>